<dbReference type="Proteomes" id="UP000626180">
    <property type="component" value="Unassembled WGS sequence"/>
</dbReference>
<dbReference type="RefSeq" id="WP_010798683.1">
    <property type="nucleotide sequence ID" value="NZ_CP069263.1"/>
</dbReference>
<proteinExistence type="predicted"/>
<evidence type="ECO:0000313" key="2">
    <source>
        <dbReference type="EMBL" id="SPZ13410.1"/>
    </source>
</evidence>
<evidence type="ECO:0000313" key="1">
    <source>
        <dbReference type="EMBL" id="MBF8642917.1"/>
    </source>
</evidence>
<accession>A0A2X2F3Z4</accession>
<gene>
    <name evidence="1" type="ORF">IRZ65_19810</name>
    <name evidence="2" type="ORF">NCTC11842_05152</name>
</gene>
<sequence length="63" mass="7191">MKKVSQTLRTQASIIEAYCVLEEKARQHPELRVFLPELLDLNEQACTLIERYMAKAAVKAATE</sequence>
<organism evidence="2 3">
    <name type="scientific">Pseudomonas luteola</name>
    <dbReference type="NCBI Taxonomy" id="47886"/>
    <lineage>
        <taxon>Bacteria</taxon>
        <taxon>Pseudomonadati</taxon>
        <taxon>Pseudomonadota</taxon>
        <taxon>Gammaproteobacteria</taxon>
        <taxon>Pseudomonadales</taxon>
        <taxon>Pseudomonadaceae</taxon>
        <taxon>Pseudomonas</taxon>
    </lineage>
</organism>
<dbReference type="EMBL" id="JADMCD010000012">
    <property type="protein sequence ID" value="MBF8642917.1"/>
    <property type="molecule type" value="Genomic_DNA"/>
</dbReference>
<reference evidence="2 3" key="1">
    <citation type="submission" date="2018-06" db="EMBL/GenBank/DDBJ databases">
        <authorList>
            <consortium name="Pathogen Informatics"/>
            <person name="Doyle S."/>
        </authorList>
    </citation>
    <scope>NUCLEOTIDE SEQUENCE [LARGE SCALE GENOMIC DNA]</scope>
    <source>
        <strain evidence="2 3">NCTC11842</strain>
    </source>
</reference>
<keyword evidence="4" id="KW-1185">Reference proteome</keyword>
<evidence type="ECO:0000313" key="3">
    <source>
        <dbReference type="Proteomes" id="UP000250443"/>
    </source>
</evidence>
<dbReference type="EMBL" id="UAUF01000014">
    <property type="protein sequence ID" value="SPZ13410.1"/>
    <property type="molecule type" value="Genomic_DNA"/>
</dbReference>
<protein>
    <submittedName>
        <fullName evidence="2">Uncharacterized protein</fullName>
    </submittedName>
</protein>
<name>A0A2X2F3Z4_PSELU</name>
<reference evidence="1 4" key="2">
    <citation type="submission" date="2020-10" db="EMBL/GenBank/DDBJ databases">
        <title>Genome sequences of Pseudomonas isolates.</title>
        <authorList>
            <person name="Wessels L."/>
            <person name="Reich F."/>
            <person name="Hammerl J."/>
        </authorList>
    </citation>
    <scope>NUCLEOTIDE SEQUENCE [LARGE SCALE GENOMIC DNA]</scope>
    <source>
        <strain evidence="1 4">20-MO00624-0</strain>
    </source>
</reference>
<dbReference type="Proteomes" id="UP000250443">
    <property type="component" value="Unassembled WGS sequence"/>
</dbReference>
<dbReference type="AlphaFoldDB" id="A0A2X2F3Z4"/>
<evidence type="ECO:0000313" key="4">
    <source>
        <dbReference type="Proteomes" id="UP000626180"/>
    </source>
</evidence>